<dbReference type="Proteomes" id="UP000198988">
    <property type="component" value="Unassembled WGS sequence"/>
</dbReference>
<dbReference type="EMBL" id="CDSC02000089">
    <property type="protein sequence ID" value="SEH66903.1"/>
    <property type="molecule type" value="Genomic_DNA"/>
</dbReference>
<dbReference type="AlphaFoldDB" id="A0A1H6K0U9"/>
<reference evidence="2" key="1">
    <citation type="submission" date="2016-06" db="EMBL/GenBank/DDBJ databases">
        <authorList>
            <person name="Petersen J."/>
            <person name="Sayavedra L."/>
        </authorList>
    </citation>
    <scope>NUCLEOTIDE SEQUENCE [LARGE SCALE GENOMIC DNA]</scope>
    <source>
        <strain evidence="2">BazSymA</strain>
    </source>
</reference>
<proteinExistence type="predicted"/>
<accession>A0A1H6K0U9</accession>
<gene>
    <name evidence="1" type="ORF">BAZSYMA_ACONTIG00117_2</name>
</gene>
<evidence type="ECO:0000313" key="1">
    <source>
        <dbReference type="EMBL" id="SEH66903.1"/>
    </source>
</evidence>
<protein>
    <submittedName>
        <fullName evidence="1">Uncharacterized protein</fullName>
    </submittedName>
</protein>
<organism evidence="1 2">
    <name type="scientific">Bathymodiolus azoricus thioautotrophic gill symbiont</name>
    <dbReference type="NCBI Taxonomy" id="235205"/>
    <lineage>
        <taxon>Bacteria</taxon>
        <taxon>Pseudomonadati</taxon>
        <taxon>Pseudomonadota</taxon>
        <taxon>Gammaproteobacteria</taxon>
        <taxon>sulfur-oxidizing symbionts</taxon>
    </lineage>
</organism>
<sequence length="65" mass="7269">MLRSSLSILSCNILSLSIFFRSRSLGPTPRSSALSCLNATVRSSNFFTQEITSRRLEISLSVFRI</sequence>
<evidence type="ECO:0000313" key="2">
    <source>
        <dbReference type="Proteomes" id="UP000198988"/>
    </source>
</evidence>
<name>A0A1H6K0U9_9GAMM</name>